<dbReference type="SUPFAM" id="SSF53474">
    <property type="entry name" value="alpha/beta-Hydrolases"/>
    <property type="match status" value="1"/>
</dbReference>
<proteinExistence type="predicted"/>
<dbReference type="PANTHER" id="PTHR47533">
    <property type="entry name" value="PROTEIN CBG21859"/>
    <property type="match status" value="1"/>
</dbReference>
<dbReference type="PRINTS" id="PR00412">
    <property type="entry name" value="EPOXHYDRLASE"/>
</dbReference>
<name>A0AAJ6QW56_9ACAR</name>
<dbReference type="GeneID" id="100907245"/>
<evidence type="ECO:0000313" key="1">
    <source>
        <dbReference type="Proteomes" id="UP000694867"/>
    </source>
</evidence>
<dbReference type="AlphaFoldDB" id="A0AAJ6QW56"/>
<dbReference type="Pfam" id="PF06342">
    <property type="entry name" value="DUF1057"/>
    <property type="match status" value="1"/>
</dbReference>
<dbReference type="GO" id="GO:0003824">
    <property type="term" value="F:catalytic activity"/>
    <property type="evidence" value="ECO:0007669"/>
    <property type="project" value="InterPro"/>
</dbReference>
<dbReference type="Proteomes" id="UP000694867">
    <property type="component" value="Unplaced"/>
</dbReference>
<organism evidence="1 2">
    <name type="scientific">Galendromus occidentalis</name>
    <name type="common">western predatory mite</name>
    <dbReference type="NCBI Taxonomy" id="34638"/>
    <lineage>
        <taxon>Eukaryota</taxon>
        <taxon>Metazoa</taxon>
        <taxon>Ecdysozoa</taxon>
        <taxon>Arthropoda</taxon>
        <taxon>Chelicerata</taxon>
        <taxon>Arachnida</taxon>
        <taxon>Acari</taxon>
        <taxon>Parasitiformes</taxon>
        <taxon>Mesostigmata</taxon>
        <taxon>Gamasina</taxon>
        <taxon>Phytoseioidea</taxon>
        <taxon>Phytoseiidae</taxon>
        <taxon>Typhlodrominae</taxon>
        <taxon>Galendromus</taxon>
    </lineage>
</organism>
<accession>A0AAJ6QW56</accession>
<dbReference type="KEGG" id="goe:100907245"/>
<dbReference type="RefSeq" id="XP_003745836.1">
    <property type="nucleotide sequence ID" value="XM_003745788.1"/>
</dbReference>
<sequence length="287" mass="32396">MPYIRVGDRNGTTKIVAIHGTPGSLEDYRCLIAPLQKRIPKLEFVAMTLPDLNYSFRTGAFWHSAEEKKQLILELLTSLRIENVDVLIGHSAGVYPALLTALYSPIRVRSLVSLSSSGTKILRFLHPEWLFSKILLPLVRRPSTRPAVLALFDAAMVVTGFDKMSGYDACSSQQSQHATRYWDKRNAPRWFSDLERKDIPRLMIYGGRDRLVRPRDSAALTKVWGSPSPSSHFIFDGKDDNSASLKQMGDTESRCPVLVFNEGGHFAFMQFPEIVAEHIARLNKFMV</sequence>
<dbReference type="Gene3D" id="3.40.50.1820">
    <property type="entry name" value="alpha/beta hydrolase"/>
    <property type="match status" value="1"/>
</dbReference>
<dbReference type="InterPro" id="IPR029058">
    <property type="entry name" value="AB_hydrolase_fold"/>
</dbReference>
<gene>
    <name evidence="2" type="primary">LOC100907245</name>
</gene>
<dbReference type="InterPro" id="IPR000639">
    <property type="entry name" value="Epox_hydrolase-like"/>
</dbReference>
<dbReference type="PANTHER" id="PTHR47533:SF4">
    <property type="entry name" value="AB HYDROLASE-1 DOMAIN-CONTAINING PROTEIN"/>
    <property type="match status" value="1"/>
</dbReference>
<keyword evidence="1" id="KW-1185">Reference proteome</keyword>
<reference evidence="2" key="1">
    <citation type="submission" date="2025-08" db="UniProtKB">
        <authorList>
            <consortium name="RefSeq"/>
        </authorList>
    </citation>
    <scope>IDENTIFICATION</scope>
</reference>
<dbReference type="InterPro" id="IPR010463">
    <property type="entry name" value="DUF1057"/>
</dbReference>
<protein>
    <submittedName>
        <fullName evidence="2">Uncharacterized protein LOC100907245</fullName>
    </submittedName>
</protein>
<evidence type="ECO:0000313" key="2">
    <source>
        <dbReference type="RefSeq" id="XP_003745836.1"/>
    </source>
</evidence>